<evidence type="ECO:0000256" key="8">
    <source>
        <dbReference type="ARBA" id="ARBA00046432"/>
    </source>
</evidence>
<dbReference type="EMBL" id="MTSL01000107">
    <property type="protein sequence ID" value="PJF18663.1"/>
    <property type="molecule type" value="Genomic_DNA"/>
</dbReference>
<evidence type="ECO:0000313" key="11">
    <source>
        <dbReference type="Proteomes" id="UP000240830"/>
    </source>
</evidence>
<dbReference type="PANTHER" id="PTHR10233">
    <property type="entry name" value="TRANSLATION INITIATION FACTOR EIF-2B"/>
    <property type="match status" value="1"/>
</dbReference>
<name>A0A2H9TLM7_9FUNG</name>
<dbReference type="PANTHER" id="PTHR10233:SF14">
    <property type="entry name" value="TRANSLATION INITIATION FACTOR EIF-2B SUBUNIT DELTA"/>
    <property type="match status" value="1"/>
</dbReference>
<evidence type="ECO:0000256" key="1">
    <source>
        <dbReference type="ARBA" id="ARBA00004514"/>
    </source>
</evidence>
<evidence type="ECO:0000256" key="3">
    <source>
        <dbReference type="ARBA" id="ARBA00022490"/>
    </source>
</evidence>
<dbReference type="AlphaFoldDB" id="A0A2H9TLM7"/>
<keyword evidence="11" id="KW-1185">Reference proteome</keyword>
<evidence type="ECO:0000256" key="4">
    <source>
        <dbReference type="ARBA" id="ARBA00022540"/>
    </source>
</evidence>
<dbReference type="GO" id="GO:0002183">
    <property type="term" value="P:cytoplasmic translational initiation"/>
    <property type="evidence" value="ECO:0007669"/>
    <property type="project" value="EnsemblFungi"/>
</dbReference>
<dbReference type="GO" id="GO:0003743">
    <property type="term" value="F:translation initiation factor activity"/>
    <property type="evidence" value="ECO:0007669"/>
    <property type="project" value="UniProtKB-KW"/>
</dbReference>
<evidence type="ECO:0000256" key="5">
    <source>
        <dbReference type="ARBA" id="ARBA00022917"/>
    </source>
</evidence>
<dbReference type="InterPro" id="IPR037171">
    <property type="entry name" value="NagB/RpiA_transferase-like"/>
</dbReference>
<dbReference type="GO" id="GO:0005851">
    <property type="term" value="C:eukaryotic translation initiation factor 2B complex"/>
    <property type="evidence" value="ECO:0007669"/>
    <property type="project" value="EnsemblFungi"/>
</dbReference>
<dbReference type="InterPro" id="IPR042529">
    <property type="entry name" value="IF_2B-like_C"/>
</dbReference>
<protein>
    <recommendedName>
        <fullName evidence="6">Translation initiation factor eIF2B subunit delta</fullName>
    </recommendedName>
    <alternativeName>
        <fullName evidence="7">eIF2B GDP-GTP exchange factor subunit delta</fullName>
    </alternativeName>
</protein>
<reference evidence="10 11" key="1">
    <citation type="submission" date="2016-10" db="EMBL/GenBank/DDBJ databases">
        <title>The genome of Paramicrosporidium saccamoebae is the missing link in understanding Cryptomycota and Microsporidia evolution.</title>
        <authorList>
            <person name="Quandt C.A."/>
            <person name="Beaudet D."/>
            <person name="Corsaro D."/>
            <person name="Michel R."/>
            <person name="Corradi N."/>
            <person name="James T."/>
        </authorList>
    </citation>
    <scope>NUCLEOTIDE SEQUENCE [LARGE SCALE GENOMIC DNA]</scope>
    <source>
        <strain evidence="10 11">KSL3</strain>
    </source>
</reference>
<dbReference type="STRING" id="1246581.A0A2H9TLM7"/>
<evidence type="ECO:0000256" key="2">
    <source>
        <dbReference type="ARBA" id="ARBA00007251"/>
    </source>
</evidence>
<gene>
    <name evidence="10" type="ORF">PSACC_01527</name>
</gene>
<comment type="similarity">
    <text evidence="2 9">Belongs to the eIF-2B alpha/beta/delta subunits family.</text>
</comment>
<evidence type="ECO:0000256" key="9">
    <source>
        <dbReference type="RuleBase" id="RU003814"/>
    </source>
</evidence>
<dbReference type="GO" id="GO:0005085">
    <property type="term" value="F:guanyl-nucleotide exchange factor activity"/>
    <property type="evidence" value="ECO:0007669"/>
    <property type="project" value="EnsemblFungi"/>
</dbReference>
<dbReference type="InterPro" id="IPR000649">
    <property type="entry name" value="IF-2B-related"/>
</dbReference>
<sequence length="433" mass="47481">MDLLSAAPTTLKPNSPNALATLVSMTDKLTVPTPKSRRSISGPLSTSFELREMPLPSATAAPVPIKAILHDDPKKRKSSKKEGIKSVALFSHLSQYAEGVRTASNIHPAVVKFALRSAQYSNLGGSRRCREMLLALKEAIKDYRMNPEMAVCRHLDLYLKPMIGYMVDARPMAVTMANAVRTLRHNISILPVETAEHEAQQTVQEFIDNIITNRLDLAGQLIVHHGLCKIADGDVILTYARSVVVRNLLVAAHEAGRKFKVIVVDARPFKEGRILLGELVASGLHCTYVHVNAIGYMMREVTKTIVGAAALYANGTVLSRVGTAAVCTLSRQHNVPVIVCCETLKFSERSQIDSFVYNEIGDPDALVRTHHPASKVTLSAWRDVEPLKLLNILYDVTPAEYVTVVITEIGLIPVTSIPVVLREYSTNSHSVVN</sequence>
<dbReference type="OrthoDB" id="10254737at2759"/>
<dbReference type="Pfam" id="PF01008">
    <property type="entry name" value="IF-2B"/>
    <property type="match status" value="1"/>
</dbReference>
<keyword evidence="4 10" id="KW-0396">Initiation factor</keyword>
<accession>A0A2H9TLM7</accession>
<comment type="subunit">
    <text evidence="8">Component of the translation initiation factor 2B (eIF2B) complex which is a heterodecamer of two sets of five different subunits: alpha, beta, gamma, delta and epsilon. Subunits alpha, beta and delta comprise a regulatory subcomplex and subunits epsilon and gamma comprise a catalytic subcomplex. Within the complex, the hexameric regulatory complex resides at the center, with the two heterodimeric catalytic subcomplexes bound on opposite sides.</text>
</comment>
<comment type="caution">
    <text evidence="10">The sequence shown here is derived from an EMBL/GenBank/DDBJ whole genome shotgun (WGS) entry which is preliminary data.</text>
</comment>
<comment type="subcellular location">
    <subcellularLocation>
        <location evidence="1">Cytoplasm</location>
        <location evidence="1">Cytosol</location>
    </subcellularLocation>
</comment>
<keyword evidence="3" id="KW-0963">Cytoplasm</keyword>
<dbReference type="SUPFAM" id="SSF100950">
    <property type="entry name" value="NagB/RpiA/CoA transferase-like"/>
    <property type="match status" value="1"/>
</dbReference>
<dbReference type="Gene3D" id="3.40.50.10470">
    <property type="entry name" value="Translation initiation factor eif-2b, domain 2"/>
    <property type="match status" value="1"/>
</dbReference>
<evidence type="ECO:0000256" key="6">
    <source>
        <dbReference type="ARBA" id="ARBA00044147"/>
    </source>
</evidence>
<dbReference type="Proteomes" id="UP000240830">
    <property type="component" value="Unassembled WGS sequence"/>
</dbReference>
<dbReference type="GO" id="GO:0005829">
    <property type="term" value="C:cytosol"/>
    <property type="evidence" value="ECO:0007669"/>
    <property type="project" value="UniProtKB-SubCell"/>
</dbReference>
<organism evidence="10 11">
    <name type="scientific">Paramicrosporidium saccamoebae</name>
    <dbReference type="NCBI Taxonomy" id="1246581"/>
    <lineage>
        <taxon>Eukaryota</taxon>
        <taxon>Fungi</taxon>
        <taxon>Fungi incertae sedis</taxon>
        <taxon>Cryptomycota</taxon>
        <taxon>Cryptomycota incertae sedis</taxon>
        <taxon>Paramicrosporidium</taxon>
    </lineage>
</organism>
<keyword evidence="5" id="KW-0648">Protein biosynthesis</keyword>
<proteinExistence type="inferred from homology"/>
<evidence type="ECO:0000313" key="10">
    <source>
        <dbReference type="EMBL" id="PJF18663.1"/>
    </source>
</evidence>
<evidence type="ECO:0000256" key="7">
    <source>
        <dbReference type="ARBA" id="ARBA00044356"/>
    </source>
</evidence>